<keyword evidence="6" id="KW-0812">Transmembrane</keyword>
<feature type="region of interest" description="Disordered" evidence="5">
    <location>
        <begin position="446"/>
        <end position="499"/>
    </location>
</feature>
<dbReference type="InterPro" id="IPR019931">
    <property type="entry name" value="LPXTG_anchor"/>
</dbReference>
<feature type="transmembrane region" description="Helical" evidence="6">
    <location>
        <begin position="508"/>
        <end position="525"/>
    </location>
</feature>
<keyword evidence="1" id="KW-0134">Cell wall</keyword>
<name>A0ABY5P291_9LACT</name>
<keyword evidence="6" id="KW-1133">Transmembrane helix</keyword>
<evidence type="ECO:0000256" key="4">
    <source>
        <dbReference type="ARBA" id="ARBA00023088"/>
    </source>
</evidence>
<evidence type="ECO:0000259" key="8">
    <source>
        <dbReference type="Pfam" id="PF00746"/>
    </source>
</evidence>
<feature type="domain" description="Gram-positive cocci surface proteins LPxTG" evidence="8">
    <location>
        <begin position="493"/>
        <end position="530"/>
    </location>
</feature>
<feature type="compositionally biased region" description="Low complexity" evidence="5">
    <location>
        <begin position="453"/>
        <end position="468"/>
    </location>
</feature>
<accession>A0ABY5P291</accession>
<evidence type="ECO:0000256" key="3">
    <source>
        <dbReference type="ARBA" id="ARBA00022729"/>
    </source>
</evidence>
<dbReference type="Proteomes" id="UP001315967">
    <property type="component" value="Chromosome"/>
</dbReference>
<keyword evidence="3 7" id="KW-0732">Signal</keyword>
<dbReference type="EMBL" id="CP102453">
    <property type="protein sequence ID" value="UUX32827.1"/>
    <property type="molecule type" value="Genomic_DNA"/>
</dbReference>
<evidence type="ECO:0000313" key="9">
    <source>
        <dbReference type="EMBL" id="UUX32827.1"/>
    </source>
</evidence>
<dbReference type="NCBIfam" id="TIGR01167">
    <property type="entry name" value="LPXTG_anchor"/>
    <property type="match status" value="1"/>
</dbReference>
<evidence type="ECO:0000256" key="7">
    <source>
        <dbReference type="SAM" id="SignalP"/>
    </source>
</evidence>
<dbReference type="Pfam" id="PF00746">
    <property type="entry name" value="Gram_pos_anchor"/>
    <property type="match status" value="1"/>
</dbReference>
<organism evidence="9 10">
    <name type="scientific">Fundicoccus culcitae</name>
    <dbReference type="NCBI Taxonomy" id="2969821"/>
    <lineage>
        <taxon>Bacteria</taxon>
        <taxon>Bacillati</taxon>
        <taxon>Bacillota</taxon>
        <taxon>Bacilli</taxon>
        <taxon>Lactobacillales</taxon>
        <taxon>Aerococcaceae</taxon>
        <taxon>Fundicoccus</taxon>
    </lineage>
</organism>
<dbReference type="RefSeq" id="WP_313792328.1">
    <property type="nucleotide sequence ID" value="NZ_CP102453.1"/>
</dbReference>
<evidence type="ECO:0000256" key="1">
    <source>
        <dbReference type="ARBA" id="ARBA00022512"/>
    </source>
</evidence>
<gene>
    <name evidence="9" type="ORF">NRE15_07815</name>
</gene>
<feature type="chain" id="PRO_5045897032" evidence="7">
    <location>
        <begin position="27"/>
        <end position="532"/>
    </location>
</feature>
<feature type="compositionally biased region" description="Low complexity" evidence="5">
    <location>
        <begin position="476"/>
        <end position="490"/>
    </location>
</feature>
<evidence type="ECO:0000256" key="2">
    <source>
        <dbReference type="ARBA" id="ARBA00022525"/>
    </source>
</evidence>
<keyword evidence="2" id="KW-0964">Secreted</keyword>
<keyword evidence="4" id="KW-0572">Peptidoglycan-anchor</keyword>
<evidence type="ECO:0000313" key="10">
    <source>
        <dbReference type="Proteomes" id="UP001315967"/>
    </source>
</evidence>
<keyword evidence="10" id="KW-1185">Reference proteome</keyword>
<evidence type="ECO:0000256" key="5">
    <source>
        <dbReference type="SAM" id="MobiDB-lite"/>
    </source>
</evidence>
<protein>
    <submittedName>
        <fullName evidence="9">LPXTG cell wall anchor domain-containing protein</fullName>
    </submittedName>
</protein>
<sequence>MKFKKTFLRTACALALVGAGVSPVFSNLVAPQAFSVVQAQETLTTEEEARVAIIKDNVAGYEPVNLEQLLDVSDRDLLEYDNIAQTQSPDDVWGSIYEQIAQNYPQLELLQGEDYDAYGRAAQAISERSEYTFSDLNMALPRLTLERYRAAMADNEDDVDAAVAAIIPDIDQTIADYIDRRTARENAAESNEDEQTDAEKAAAARQELLTGTPITEDQLAQIDDATLVAMVDEINQTGGDPSTLYNRLVENHPDVFASESERMRNALVNEYNLNEAELDLVSDTNIFWEELAIFNEEGAENFERLAQVMQDVYNVSVVEESSDDTQQDADVLRQELLTVTPMLQAQLDQFDDATLVALADELNQVGADIGALYNRLVEDYPDVFASESDRMRNALVNEYGLDETALNEISDATLFWHEFTVFGENNGVENFGLLANRLVEEYDIPRQEESGESESQSQSEAESQSQAESESEEASRSVSVESSIESNQSAMTQSGDLLPETGETSSTWLIFLSVVLLIAAGYLIFRGRAQQK</sequence>
<keyword evidence="6" id="KW-0472">Membrane</keyword>
<evidence type="ECO:0000256" key="6">
    <source>
        <dbReference type="SAM" id="Phobius"/>
    </source>
</evidence>
<feature type="signal peptide" evidence="7">
    <location>
        <begin position="1"/>
        <end position="26"/>
    </location>
</feature>
<reference evidence="9 10" key="1">
    <citation type="submission" date="2022-08" db="EMBL/GenBank/DDBJ databases">
        <title>Aerococcaceae sp. nov isolated from spoiled eye mask.</title>
        <authorList>
            <person name="Zhou G."/>
            <person name="Xie X.-B."/>
            <person name="Shi Q.-S."/>
            <person name="Wang Y.-S."/>
            <person name="Wen X."/>
            <person name="Peng H."/>
            <person name="Yang X.-J."/>
            <person name="Tao H.-B."/>
            <person name="Huang X.-M."/>
        </authorList>
    </citation>
    <scope>NUCLEOTIDE SEQUENCE [LARGE SCALE GENOMIC DNA]</scope>
    <source>
        <strain evidence="10">DM20194951</strain>
    </source>
</reference>
<proteinExistence type="predicted"/>